<organism evidence="1 2">
    <name type="scientific">Linderina macrospora</name>
    <dbReference type="NCBI Taxonomy" id="4868"/>
    <lineage>
        <taxon>Eukaryota</taxon>
        <taxon>Fungi</taxon>
        <taxon>Fungi incertae sedis</taxon>
        <taxon>Zoopagomycota</taxon>
        <taxon>Kickxellomycotina</taxon>
        <taxon>Kickxellomycetes</taxon>
        <taxon>Kickxellales</taxon>
        <taxon>Kickxellaceae</taxon>
        <taxon>Linderina</taxon>
    </lineage>
</organism>
<gene>
    <name evidence="1" type="ORF">FBU59_005294</name>
</gene>
<reference evidence="1" key="1">
    <citation type="submission" date="2022-07" db="EMBL/GenBank/DDBJ databases">
        <title>Phylogenomic reconstructions and comparative analyses of Kickxellomycotina fungi.</title>
        <authorList>
            <person name="Reynolds N.K."/>
            <person name="Stajich J.E."/>
            <person name="Barry K."/>
            <person name="Grigoriev I.V."/>
            <person name="Crous P."/>
            <person name="Smith M.E."/>
        </authorList>
    </citation>
    <scope>NUCLEOTIDE SEQUENCE</scope>
    <source>
        <strain evidence="1">NRRL 5244</strain>
    </source>
</reference>
<accession>A0ACC1J358</accession>
<keyword evidence="2" id="KW-1185">Reference proteome</keyword>
<evidence type="ECO:0000313" key="2">
    <source>
        <dbReference type="Proteomes" id="UP001150603"/>
    </source>
</evidence>
<evidence type="ECO:0000313" key="1">
    <source>
        <dbReference type="EMBL" id="KAJ1935723.1"/>
    </source>
</evidence>
<dbReference type="EMBL" id="JANBPW010004142">
    <property type="protein sequence ID" value="KAJ1935723.1"/>
    <property type="molecule type" value="Genomic_DNA"/>
</dbReference>
<dbReference type="Proteomes" id="UP001150603">
    <property type="component" value="Unassembled WGS sequence"/>
</dbReference>
<protein>
    <submittedName>
        <fullName evidence="1">Uncharacterized protein</fullName>
    </submittedName>
</protein>
<comment type="caution">
    <text evidence="1">The sequence shown here is derived from an EMBL/GenBank/DDBJ whole genome shotgun (WGS) entry which is preliminary data.</text>
</comment>
<name>A0ACC1J358_9FUNG</name>
<proteinExistence type="predicted"/>
<sequence>MHGFDFGNPALLNGNGGSGLLAPKPEPSTKATATAKKDANGKAAKSAGKTRRSSRNESGSDCRRFPCTFVGCTKLFKRQEHLKRHFRTHTGERPYKCPAPDCGKVFARMDNLNQHVRTHINRKTANRGTSKSAGDSALAQLTDMAGMDMGDEGMQSAFSGFIDGLTGSTIAGIGIGDAQQQEHQLQLSPGGRPMRIAMPDSSGTGVQPLQSPLMENSEVARLRKMSKNNRLRNNGSSVNTPSVPIPSSRPEDQISPFFNSQAPSYLDLQPMSAPIVDSHGGLPRTVSTETTSGISTAWLASFLSQGQPQQQQQQQGGVGFTWNGDGSSMNSVSLKRRLDEGDEEMLNVDRNDSPSKIVRPTVVAKSTQPAHI</sequence>